<dbReference type="GO" id="GO:0005737">
    <property type="term" value="C:cytoplasm"/>
    <property type="evidence" value="ECO:0007669"/>
    <property type="project" value="TreeGrafter"/>
</dbReference>
<dbReference type="PANTHER" id="PTHR11188:SF17">
    <property type="entry name" value="FI21816P1"/>
    <property type="match status" value="1"/>
</dbReference>
<evidence type="ECO:0000259" key="2">
    <source>
        <dbReference type="SMART" id="SM01017"/>
    </source>
</evidence>
<dbReference type="InterPro" id="IPR014752">
    <property type="entry name" value="Arrestin-like_C"/>
</dbReference>
<dbReference type="InterPro" id="IPR050357">
    <property type="entry name" value="Arrestin_domain-protein"/>
</dbReference>
<protein>
    <recommendedName>
        <fullName evidence="2">Arrestin C-terminal-like domain-containing protein</fullName>
    </recommendedName>
</protein>
<dbReference type="SMART" id="SM01017">
    <property type="entry name" value="Arrestin_C"/>
    <property type="match status" value="1"/>
</dbReference>
<dbReference type="SUPFAM" id="SSF81296">
    <property type="entry name" value="E set domains"/>
    <property type="match status" value="2"/>
</dbReference>
<dbReference type="AlphaFoldDB" id="A0A7R9QNB9"/>
<dbReference type="OrthoDB" id="2333384at2759"/>
<gene>
    <name evidence="3" type="ORF">ONB1V03_LOCUS8850</name>
</gene>
<dbReference type="Gene3D" id="2.60.40.640">
    <property type="match status" value="2"/>
</dbReference>
<keyword evidence="4" id="KW-1185">Reference proteome</keyword>
<dbReference type="GO" id="GO:0015031">
    <property type="term" value="P:protein transport"/>
    <property type="evidence" value="ECO:0007669"/>
    <property type="project" value="TreeGrafter"/>
</dbReference>
<feature type="domain" description="Arrestin C-terminal-like" evidence="2">
    <location>
        <begin position="3"/>
        <end position="285"/>
    </location>
</feature>
<dbReference type="InterPro" id="IPR011021">
    <property type="entry name" value="Arrestin-like_N"/>
</dbReference>
<name>A0A7R9QNB9_9ACAR</name>
<reference evidence="3" key="1">
    <citation type="submission" date="2020-11" db="EMBL/GenBank/DDBJ databases">
        <authorList>
            <person name="Tran Van P."/>
        </authorList>
    </citation>
    <scope>NUCLEOTIDE SEQUENCE</scope>
</reference>
<dbReference type="InterPro" id="IPR011022">
    <property type="entry name" value="Arrestin_C-like"/>
</dbReference>
<evidence type="ECO:0000313" key="3">
    <source>
        <dbReference type="EMBL" id="CAD7652185.1"/>
    </source>
</evidence>
<evidence type="ECO:0000313" key="4">
    <source>
        <dbReference type="Proteomes" id="UP000728032"/>
    </source>
</evidence>
<dbReference type="PANTHER" id="PTHR11188">
    <property type="entry name" value="ARRESTIN DOMAIN CONTAINING PROTEIN"/>
    <property type="match status" value="1"/>
</dbReference>
<proteinExistence type="inferred from homology"/>
<dbReference type="Pfam" id="PF00339">
    <property type="entry name" value="Arrestin_N"/>
    <property type="match status" value="1"/>
</dbReference>
<organism evidence="3">
    <name type="scientific">Oppiella nova</name>
    <dbReference type="NCBI Taxonomy" id="334625"/>
    <lineage>
        <taxon>Eukaryota</taxon>
        <taxon>Metazoa</taxon>
        <taxon>Ecdysozoa</taxon>
        <taxon>Arthropoda</taxon>
        <taxon>Chelicerata</taxon>
        <taxon>Arachnida</taxon>
        <taxon>Acari</taxon>
        <taxon>Acariformes</taxon>
        <taxon>Sarcoptiformes</taxon>
        <taxon>Oribatida</taxon>
        <taxon>Brachypylina</taxon>
        <taxon>Oppioidea</taxon>
        <taxon>Oppiidae</taxon>
        <taxon>Oppiella</taxon>
    </lineage>
</organism>
<dbReference type="EMBL" id="OC920078">
    <property type="protein sequence ID" value="CAD7652185.1"/>
    <property type="molecule type" value="Genomic_DNA"/>
</dbReference>
<accession>A0A7R9QNB9</accession>
<evidence type="ECO:0000256" key="1">
    <source>
        <dbReference type="ARBA" id="ARBA00005298"/>
    </source>
</evidence>
<comment type="similarity">
    <text evidence="1">Belongs to the arrestin family.</text>
</comment>
<dbReference type="EMBL" id="CAJPVJ010005253">
    <property type="protein sequence ID" value="CAG2169372.1"/>
    <property type="molecule type" value="Genomic_DNA"/>
</dbReference>
<dbReference type="Pfam" id="PF02752">
    <property type="entry name" value="Arrestin_C"/>
    <property type="match status" value="1"/>
</dbReference>
<dbReference type="Proteomes" id="UP000728032">
    <property type="component" value="Unassembled WGS sequence"/>
</dbReference>
<sequence>MESKHVTNMEIDLDNESKHYVVGDRVTGSLKFASTGRVLASSVRISLVCVGEANWAEHVPSPTYQGAIMYHNNKKFLDVPFDMSKDAHEIPLDRGVHTIPFDIKIPDHGSPSSFEDTHAWIHYNVEAAIDEPDSDEVNTIKTRITVDSPMRHNLKVFVGGHADKTLSVFPNMGSGSIAFHTSLSRKGYLPVAVTPRATLYQTRVYQSGECHKAVDRVLTEHIIGKKMASNANNTDIIHIPIPKSASLSIKSDVISVKYVVHVTLDIPHAVDLHINLPIIVTTQSALDRN</sequence>
<dbReference type="InterPro" id="IPR014756">
    <property type="entry name" value="Ig_E-set"/>
</dbReference>